<dbReference type="GO" id="GO:0016020">
    <property type="term" value="C:membrane"/>
    <property type="evidence" value="ECO:0007669"/>
    <property type="project" value="UniProtKB-SubCell"/>
</dbReference>
<dbReference type="PIRSF" id="PIRSF000847">
    <property type="entry name" value="Phos_ph_gly_syn"/>
    <property type="match status" value="1"/>
</dbReference>
<keyword evidence="9" id="KW-0594">Phospholipid biosynthesis</keyword>
<keyword evidence="10" id="KW-1208">Phospholipid metabolism</keyword>
<dbReference type="EMBL" id="MFID01000032">
    <property type="protein sequence ID" value="OGF80640.1"/>
    <property type="molecule type" value="Genomic_DNA"/>
</dbReference>
<dbReference type="InterPro" id="IPR043130">
    <property type="entry name" value="CDP-OH_PTrfase_TM_dom"/>
</dbReference>
<proteinExistence type="inferred from homology"/>
<evidence type="ECO:0000256" key="11">
    <source>
        <dbReference type="RuleBase" id="RU003750"/>
    </source>
</evidence>
<dbReference type="GO" id="GO:0008444">
    <property type="term" value="F:CDP-diacylglycerol-glycerol-3-phosphate 3-phosphatidyltransferase activity"/>
    <property type="evidence" value="ECO:0007669"/>
    <property type="project" value="InterPro"/>
</dbReference>
<keyword evidence="5 12" id="KW-0812">Transmembrane</keyword>
<dbReference type="AlphaFoldDB" id="A0A1F5WYD3"/>
<dbReference type="InterPro" id="IPR004570">
    <property type="entry name" value="Phosphatidylglycerol_P_synth"/>
</dbReference>
<keyword evidence="6 12" id="KW-1133">Transmembrane helix</keyword>
<name>A0A1F5WYD3_9BACT</name>
<evidence type="ECO:0000256" key="6">
    <source>
        <dbReference type="ARBA" id="ARBA00022989"/>
    </source>
</evidence>
<feature type="transmembrane region" description="Helical" evidence="12">
    <location>
        <begin position="30"/>
        <end position="50"/>
    </location>
</feature>
<sequence length="195" mass="22433">MLAGFVFSCYIFVRFSLRFTENFWGDVRKLPNIITLAHMIFGAPATIILYKNGFEYAWLVFFFFVMLDWLDGFIARRQKSVTSLGMFLDPLADQFLVLPILWYIGWGFNNYTLPVVLTIREVLMLLVRLLVKKDIPANIVGKLKVVAEYAGIAFILGGPWLGGLMILFLAVIVAYVSFFIYIWKVAETVYENNRA</sequence>
<feature type="transmembrane region" description="Helical" evidence="12">
    <location>
        <begin position="56"/>
        <end position="75"/>
    </location>
</feature>
<evidence type="ECO:0000256" key="8">
    <source>
        <dbReference type="ARBA" id="ARBA00023136"/>
    </source>
</evidence>
<evidence type="ECO:0000256" key="2">
    <source>
        <dbReference type="ARBA" id="ARBA00010441"/>
    </source>
</evidence>
<dbReference type="InterPro" id="IPR000462">
    <property type="entry name" value="CDP-OH_P_trans"/>
</dbReference>
<protein>
    <recommendedName>
        <fullName evidence="15">CDP-diacylglycerol--glycerol-3-phosphate 3-phosphatidyltransferase</fullName>
    </recommendedName>
</protein>
<organism evidence="13 14">
    <name type="scientific">Candidatus Giovannonibacteria bacterium RIFCSPLOWO2_01_FULL_45_34</name>
    <dbReference type="NCBI Taxonomy" id="1798351"/>
    <lineage>
        <taxon>Bacteria</taxon>
        <taxon>Candidatus Giovannoniibacteriota</taxon>
    </lineage>
</organism>
<dbReference type="Gene3D" id="1.20.120.1760">
    <property type="match status" value="1"/>
</dbReference>
<evidence type="ECO:0000256" key="3">
    <source>
        <dbReference type="ARBA" id="ARBA00022516"/>
    </source>
</evidence>
<evidence type="ECO:0000313" key="14">
    <source>
        <dbReference type="Proteomes" id="UP000178114"/>
    </source>
</evidence>
<evidence type="ECO:0000256" key="12">
    <source>
        <dbReference type="SAM" id="Phobius"/>
    </source>
</evidence>
<dbReference type="GO" id="GO:0046474">
    <property type="term" value="P:glycerophospholipid biosynthetic process"/>
    <property type="evidence" value="ECO:0007669"/>
    <property type="project" value="TreeGrafter"/>
</dbReference>
<gene>
    <name evidence="13" type="ORF">A2930_03085</name>
</gene>
<comment type="subcellular location">
    <subcellularLocation>
        <location evidence="1">Membrane</location>
        <topology evidence="1">Multi-pass membrane protein</topology>
    </subcellularLocation>
</comment>
<feature type="transmembrane region" description="Helical" evidence="12">
    <location>
        <begin position="152"/>
        <end position="183"/>
    </location>
</feature>
<reference evidence="13 14" key="1">
    <citation type="journal article" date="2016" name="Nat. Commun.">
        <title>Thousands of microbial genomes shed light on interconnected biogeochemical processes in an aquifer system.</title>
        <authorList>
            <person name="Anantharaman K."/>
            <person name="Brown C.T."/>
            <person name="Hug L.A."/>
            <person name="Sharon I."/>
            <person name="Castelle C.J."/>
            <person name="Probst A.J."/>
            <person name="Thomas B.C."/>
            <person name="Singh A."/>
            <person name="Wilkins M.J."/>
            <person name="Karaoz U."/>
            <person name="Brodie E.L."/>
            <person name="Williams K.H."/>
            <person name="Hubbard S.S."/>
            <person name="Banfield J.F."/>
        </authorList>
    </citation>
    <scope>NUCLEOTIDE SEQUENCE [LARGE SCALE GENOMIC DNA]</scope>
</reference>
<dbReference type="InterPro" id="IPR050324">
    <property type="entry name" value="CDP-alcohol_PTase-I"/>
</dbReference>
<evidence type="ECO:0000256" key="7">
    <source>
        <dbReference type="ARBA" id="ARBA00023098"/>
    </source>
</evidence>
<comment type="caution">
    <text evidence="13">The sequence shown here is derived from an EMBL/GenBank/DDBJ whole genome shotgun (WGS) entry which is preliminary data.</text>
</comment>
<evidence type="ECO:0000256" key="1">
    <source>
        <dbReference type="ARBA" id="ARBA00004141"/>
    </source>
</evidence>
<keyword evidence="3" id="KW-0444">Lipid biosynthesis</keyword>
<dbReference type="PROSITE" id="PS00379">
    <property type="entry name" value="CDP_ALCOHOL_P_TRANSF"/>
    <property type="match status" value="1"/>
</dbReference>
<evidence type="ECO:0000256" key="4">
    <source>
        <dbReference type="ARBA" id="ARBA00022679"/>
    </source>
</evidence>
<evidence type="ECO:0000256" key="9">
    <source>
        <dbReference type="ARBA" id="ARBA00023209"/>
    </source>
</evidence>
<dbReference type="Pfam" id="PF01066">
    <property type="entry name" value="CDP-OH_P_transf"/>
    <property type="match status" value="1"/>
</dbReference>
<keyword evidence="8 12" id="KW-0472">Membrane</keyword>
<dbReference type="STRING" id="1798351.A2930_03085"/>
<dbReference type="Proteomes" id="UP000178114">
    <property type="component" value="Unassembled WGS sequence"/>
</dbReference>
<comment type="similarity">
    <text evidence="2 11">Belongs to the CDP-alcohol phosphatidyltransferase class-I family.</text>
</comment>
<evidence type="ECO:0000256" key="10">
    <source>
        <dbReference type="ARBA" id="ARBA00023264"/>
    </source>
</evidence>
<evidence type="ECO:0000313" key="13">
    <source>
        <dbReference type="EMBL" id="OGF80640.1"/>
    </source>
</evidence>
<keyword evidence="4 11" id="KW-0808">Transferase</keyword>
<dbReference type="PANTHER" id="PTHR14269:SF62">
    <property type="entry name" value="CDP-DIACYLGLYCEROL--GLYCEROL-3-PHOSPHATE 3-PHOSPHATIDYLTRANSFERASE 1, CHLOROPLASTIC"/>
    <property type="match status" value="1"/>
</dbReference>
<keyword evidence="7" id="KW-0443">Lipid metabolism</keyword>
<evidence type="ECO:0000256" key="5">
    <source>
        <dbReference type="ARBA" id="ARBA00022692"/>
    </source>
</evidence>
<dbReference type="InterPro" id="IPR048254">
    <property type="entry name" value="CDP_ALCOHOL_P_TRANSF_CS"/>
</dbReference>
<accession>A0A1F5WYD3</accession>
<evidence type="ECO:0008006" key="15">
    <source>
        <dbReference type="Google" id="ProtNLM"/>
    </source>
</evidence>
<dbReference type="PANTHER" id="PTHR14269">
    <property type="entry name" value="CDP-DIACYLGLYCEROL--GLYCEROL-3-PHOSPHATE 3-PHOSPHATIDYLTRANSFERASE-RELATED"/>
    <property type="match status" value="1"/>
</dbReference>